<feature type="transmembrane region" description="Helical" evidence="2">
    <location>
        <begin position="173"/>
        <end position="195"/>
    </location>
</feature>
<evidence type="ECO:0000256" key="1">
    <source>
        <dbReference type="SAM" id="Coils"/>
    </source>
</evidence>
<protein>
    <submittedName>
        <fullName evidence="4">GHKL domain-containing protein</fullName>
    </submittedName>
</protein>
<evidence type="ECO:0000256" key="2">
    <source>
        <dbReference type="SAM" id="Phobius"/>
    </source>
</evidence>
<keyword evidence="2" id="KW-0812">Transmembrane</keyword>
<dbReference type="Pfam" id="PF14501">
    <property type="entry name" value="HATPase_c_5"/>
    <property type="match status" value="1"/>
</dbReference>
<comment type="caution">
    <text evidence="4">The sequence shown here is derived from an EMBL/GenBank/DDBJ whole genome shotgun (WGS) entry which is preliminary data.</text>
</comment>
<dbReference type="AlphaFoldDB" id="A0A5M9Z3E1"/>
<organism evidence="4 5">
    <name type="scientific">Lactobacillus crispatus</name>
    <dbReference type="NCBI Taxonomy" id="47770"/>
    <lineage>
        <taxon>Bacteria</taxon>
        <taxon>Bacillati</taxon>
        <taxon>Bacillota</taxon>
        <taxon>Bacilli</taxon>
        <taxon>Lactobacillales</taxon>
        <taxon>Lactobacillaceae</taxon>
        <taxon>Lactobacillus</taxon>
    </lineage>
</organism>
<proteinExistence type="predicted"/>
<reference evidence="4 5" key="1">
    <citation type="submission" date="2019-09" db="EMBL/GenBank/DDBJ databases">
        <title>Comparative analysis of L. crispatus genomes revealed niche specific adaptation to different host and body sites.</title>
        <authorList>
            <person name="Pan M."/>
            <person name="Hidalgo-Cantabrana C."/>
            <person name="Barrangou R."/>
        </authorList>
    </citation>
    <scope>NUCLEOTIDE SEQUENCE [LARGE SCALE GENOMIC DNA]</scope>
    <source>
        <strain evidence="4 5">NCK2488</strain>
    </source>
</reference>
<keyword evidence="1" id="KW-0175">Coiled coil</keyword>
<feature type="transmembrane region" description="Helical" evidence="2">
    <location>
        <begin position="149"/>
        <end position="167"/>
    </location>
</feature>
<feature type="domain" description="Sensor histidine kinase NatK-like C-terminal" evidence="3">
    <location>
        <begin position="325"/>
        <end position="437"/>
    </location>
</feature>
<dbReference type="PANTHER" id="PTHR40448">
    <property type="entry name" value="TWO-COMPONENT SENSOR HISTIDINE KINASE"/>
    <property type="match status" value="1"/>
</dbReference>
<dbReference type="Proteomes" id="UP000324504">
    <property type="component" value="Unassembled WGS sequence"/>
</dbReference>
<dbReference type="GO" id="GO:0042802">
    <property type="term" value="F:identical protein binding"/>
    <property type="evidence" value="ECO:0007669"/>
    <property type="project" value="TreeGrafter"/>
</dbReference>
<evidence type="ECO:0000313" key="4">
    <source>
        <dbReference type="EMBL" id="KAA8813017.1"/>
    </source>
</evidence>
<feature type="transmembrane region" description="Helical" evidence="2">
    <location>
        <begin position="54"/>
        <end position="72"/>
    </location>
</feature>
<feature type="transmembrane region" description="Helical" evidence="2">
    <location>
        <begin position="108"/>
        <end position="128"/>
    </location>
</feature>
<accession>A0A5M9Z3E1</accession>
<keyword evidence="2" id="KW-0472">Membrane</keyword>
<dbReference type="PANTHER" id="PTHR40448:SF1">
    <property type="entry name" value="TWO-COMPONENT SENSOR HISTIDINE KINASE"/>
    <property type="match status" value="1"/>
</dbReference>
<dbReference type="InterPro" id="IPR036890">
    <property type="entry name" value="HATPase_C_sf"/>
</dbReference>
<feature type="transmembrane region" description="Helical" evidence="2">
    <location>
        <begin position="79"/>
        <end position="102"/>
    </location>
</feature>
<dbReference type="RefSeq" id="WP_081036407.1">
    <property type="nucleotide sequence ID" value="NZ_CP072197.1"/>
</dbReference>
<feature type="transmembrane region" description="Helical" evidence="2">
    <location>
        <begin position="6"/>
        <end position="24"/>
    </location>
</feature>
<feature type="coiled-coil region" evidence="1">
    <location>
        <begin position="195"/>
        <end position="245"/>
    </location>
</feature>
<dbReference type="Gene3D" id="3.30.565.10">
    <property type="entry name" value="Histidine kinase-like ATPase, C-terminal domain"/>
    <property type="match status" value="1"/>
</dbReference>
<feature type="transmembrane region" description="Helical" evidence="2">
    <location>
        <begin position="31"/>
        <end position="48"/>
    </location>
</feature>
<gene>
    <name evidence="4" type="ORF">F1C09_03905</name>
</gene>
<keyword evidence="2" id="KW-1133">Transmembrane helix</keyword>
<sequence length="447" mass="52046">MEYIIIVLYLVSYLFDPICFFKIANIKPIRTRSLLFVITGFISSFIAEKFLLDAGVLVSNLIYLALIFLFFWKEIRNPFVLAGAGIVPLIFDLMVDVLNQIFNIASTQILWMEVVVLLFYILVFYFVIKLSDKIRYQLESKNNKIIVGLLIYFYISILIILEVKIFIKQSYLTTAIFSLLLILQLLFVGVAYVFILRMQAQLINREKQLNKLDKQRQLEEYTKYLEDSEDDLRQFKHDYQNVLNSLKLYAQEGDVQAVIHKLDKETNSSLDPAALSKYKDVNHVHVKSIKSIIITKLAEMYNLKIPYNFECRGSVKKLPANIDELDLVRILGIAFDNAIEESKIIKDMAEKNKSSEYEEIQIMAYSDGPDNFEFEIRNRVRKDQKISTSKIQEQGFTTKKGHQGYGLANIRKLEEKYPDMSVSYMVQDGWFDFYMVIDMEDGDEDNG</sequence>
<name>A0A5M9Z3E1_9LACO</name>
<evidence type="ECO:0000259" key="3">
    <source>
        <dbReference type="Pfam" id="PF14501"/>
    </source>
</evidence>
<evidence type="ECO:0000313" key="5">
    <source>
        <dbReference type="Proteomes" id="UP000324504"/>
    </source>
</evidence>
<dbReference type="InterPro" id="IPR032834">
    <property type="entry name" value="NatK-like_C"/>
</dbReference>
<dbReference type="EMBL" id="VUAV01000015">
    <property type="protein sequence ID" value="KAA8813017.1"/>
    <property type="molecule type" value="Genomic_DNA"/>
</dbReference>